<dbReference type="InterPro" id="IPR038791">
    <property type="entry name" value="Cfap97/Hemingway"/>
</dbReference>
<dbReference type="Pfam" id="PF00612">
    <property type="entry name" value="IQ"/>
    <property type="match status" value="3"/>
</dbReference>
<evidence type="ECO:0000256" key="1">
    <source>
        <dbReference type="ARBA" id="ARBA00008315"/>
    </source>
</evidence>
<comment type="similarity">
    <text evidence="1">Belongs to the CFAP97 family.</text>
</comment>
<feature type="compositionally biased region" description="Low complexity" evidence="2">
    <location>
        <begin position="592"/>
        <end position="608"/>
    </location>
</feature>
<proteinExistence type="inferred from homology"/>
<name>A0A024U1H0_9STRA</name>
<dbReference type="Gene3D" id="1.20.5.190">
    <property type="match status" value="1"/>
</dbReference>
<feature type="compositionally biased region" description="Basic and acidic residues" evidence="2">
    <location>
        <begin position="748"/>
        <end position="761"/>
    </location>
</feature>
<dbReference type="RefSeq" id="XP_008871090.1">
    <property type="nucleotide sequence ID" value="XM_008872868.1"/>
</dbReference>
<feature type="region of interest" description="Disordered" evidence="2">
    <location>
        <begin position="257"/>
        <end position="282"/>
    </location>
</feature>
<sequence length="783" mass="87934">MHRAERTSSKLCRERELEAARTIHHKKLGETRSAIDTTKPKTLSMVHMTCNKRKERLVEERAQEIEKHNNMLVNRMADVLNCSSWEFHPCESVEDVSYTVYHSPRRSPRKPTAPLPAKKWLNDTFRTKKLKQIQAENELHKHRVRTTSTYYKTTKLQRDWKQSVKYLKSICAYPLLSPSKDPPPENDRFDYAPLRGRAAQLLQLTPDGDAVDQDNLLDFYSLSLPTIITPILESPSPSHKVFHANCAATTYCRGRQSKQHRPSFQPQRVGKRPGLPSLDPLSPRFKWGQNGSPCHNGGVHSPGFLDATSPYNFKQCRVIEGVYFVLTVKAGRTPYGMTVAGYDSETCRTYELVVSKEHVLKLLRDTISIKEEFSVEMISRLLCDRLQYVPHVLYVPLDDPASAASSNATLQSSIFCMFHEVAIVPSLPQFLVSMASTEDGGVHFTAEHPITHKTYVLTKSGADIAAYLRTRATTPAFSTLEAAAVALLPHLTIQNGVLTWQIPPLKRTCMLKSARQFGADYYLVQVCLDESDDGRGAVVVVAYNSDECASLELVLPPHVVKDPASRTNTEWESILDRLDVEHGPEKRLRYCPRAPAPTTTTHTKAPLVPLQPSIAPPPDSDHAHEQAKAAATIQATMRAALTRKLYLEKQNAAHVIKTSYLRRLHQKKRAKKRQHQIVLCSPIKPPVPDETNAAVAIQKVVRGSICRHQHTKASLLPKEVAVPPRPVGKGVSAIQARIRGAQTRQRLRREEEERVASDKQHKAATILQARMRGVLVRNGDRNG</sequence>
<dbReference type="PANTHER" id="PTHR23035">
    <property type="entry name" value="CILIA- AND FLAGELLA-ASSOCIATED PROTEIN 97-RELATED"/>
    <property type="match status" value="1"/>
</dbReference>
<dbReference type="PANTHER" id="PTHR23035:SF2">
    <property type="entry name" value="KIAA1430 HOMOLOGUE"/>
    <property type="match status" value="1"/>
</dbReference>
<dbReference type="InterPro" id="IPR029488">
    <property type="entry name" value="Hmw/CFAP97"/>
</dbReference>
<organism evidence="3">
    <name type="scientific">Aphanomyces invadans</name>
    <dbReference type="NCBI Taxonomy" id="157072"/>
    <lineage>
        <taxon>Eukaryota</taxon>
        <taxon>Sar</taxon>
        <taxon>Stramenopiles</taxon>
        <taxon>Oomycota</taxon>
        <taxon>Saprolegniomycetes</taxon>
        <taxon>Saprolegniales</taxon>
        <taxon>Verrucalvaceae</taxon>
        <taxon>Aphanomyces</taxon>
    </lineage>
</organism>
<protein>
    <submittedName>
        <fullName evidence="3">Uncharacterized protein</fullName>
    </submittedName>
</protein>
<gene>
    <name evidence="3" type="ORF">H310_07495</name>
</gene>
<feature type="region of interest" description="Disordered" evidence="2">
    <location>
        <begin position="590"/>
        <end position="610"/>
    </location>
</feature>
<dbReference type="AlphaFoldDB" id="A0A024U1H0"/>
<dbReference type="Pfam" id="PF13879">
    <property type="entry name" value="Hmw_CFAP97"/>
    <property type="match status" value="1"/>
</dbReference>
<dbReference type="InterPro" id="IPR000048">
    <property type="entry name" value="IQ_motif_EF-hand-BS"/>
</dbReference>
<dbReference type="GeneID" id="20084545"/>
<evidence type="ECO:0000256" key="2">
    <source>
        <dbReference type="SAM" id="MobiDB-lite"/>
    </source>
</evidence>
<dbReference type="OrthoDB" id="2163395at2759"/>
<dbReference type="eggNOG" id="ENOG502SAKN">
    <property type="taxonomic scope" value="Eukaryota"/>
</dbReference>
<accession>A0A024U1H0</accession>
<dbReference type="SMART" id="SM00015">
    <property type="entry name" value="IQ"/>
    <property type="match status" value="4"/>
</dbReference>
<evidence type="ECO:0000313" key="3">
    <source>
        <dbReference type="EMBL" id="ETW00065.1"/>
    </source>
</evidence>
<dbReference type="VEuPathDB" id="FungiDB:H310_07495"/>
<dbReference type="EMBL" id="KI913965">
    <property type="protein sequence ID" value="ETW00065.1"/>
    <property type="molecule type" value="Genomic_DNA"/>
</dbReference>
<dbReference type="PROSITE" id="PS50096">
    <property type="entry name" value="IQ"/>
    <property type="match status" value="4"/>
</dbReference>
<feature type="region of interest" description="Disordered" evidence="2">
    <location>
        <begin position="742"/>
        <end position="761"/>
    </location>
</feature>
<reference evidence="3" key="1">
    <citation type="submission" date="2013-12" db="EMBL/GenBank/DDBJ databases">
        <title>The Genome Sequence of Aphanomyces invadans NJM9701.</title>
        <authorList>
            <consortium name="The Broad Institute Genomics Platform"/>
            <person name="Russ C."/>
            <person name="Tyler B."/>
            <person name="van West P."/>
            <person name="Dieguez-Uribeondo J."/>
            <person name="Young S.K."/>
            <person name="Zeng Q."/>
            <person name="Gargeya S."/>
            <person name="Fitzgerald M."/>
            <person name="Abouelleil A."/>
            <person name="Alvarado L."/>
            <person name="Chapman S.B."/>
            <person name="Gainer-Dewar J."/>
            <person name="Goldberg J."/>
            <person name="Griggs A."/>
            <person name="Gujja S."/>
            <person name="Hansen M."/>
            <person name="Howarth C."/>
            <person name="Imamovic A."/>
            <person name="Ireland A."/>
            <person name="Larimer J."/>
            <person name="McCowan C."/>
            <person name="Murphy C."/>
            <person name="Pearson M."/>
            <person name="Poon T.W."/>
            <person name="Priest M."/>
            <person name="Roberts A."/>
            <person name="Saif S."/>
            <person name="Shea T."/>
            <person name="Sykes S."/>
            <person name="Wortman J."/>
            <person name="Nusbaum C."/>
            <person name="Birren B."/>
        </authorList>
    </citation>
    <scope>NUCLEOTIDE SEQUENCE [LARGE SCALE GENOMIC DNA]</scope>
    <source>
        <strain evidence="3">NJM9701</strain>
    </source>
</reference>